<comment type="caution">
    <text evidence="1">The sequence shown here is derived from an EMBL/GenBank/DDBJ whole genome shotgun (WGS) entry which is preliminary data.</text>
</comment>
<name>X7F167_9RHOB</name>
<dbReference type="OrthoDB" id="7875206at2"/>
<dbReference type="Proteomes" id="UP000023430">
    <property type="component" value="Unassembled WGS sequence"/>
</dbReference>
<accession>X7F167</accession>
<organism evidence="1 2">
    <name type="scientific">Roseivivax isoporae LMG 25204</name>
    <dbReference type="NCBI Taxonomy" id="1449351"/>
    <lineage>
        <taxon>Bacteria</taxon>
        <taxon>Pseudomonadati</taxon>
        <taxon>Pseudomonadota</taxon>
        <taxon>Alphaproteobacteria</taxon>
        <taxon>Rhodobacterales</taxon>
        <taxon>Roseobacteraceae</taxon>
        <taxon>Roseivivax</taxon>
    </lineage>
</organism>
<dbReference type="STRING" id="1449351.RISW2_21575"/>
<evidence type="ECO:0000313" key="2">
    <source>
        <dbReference type="Proteomes" id="UP000023430"/>
    </source>
</evidence>
<keyword evidence="2" id="KW-1185">Reference proteome</keyword>
<dbReference type="EMBL" id="JAME01000070">
    <property type="protein sequence ID" value="ETX26642.1"/>
    <property type="molecule type" value="Genomic_DNA"/>
</dbReference>
<reference evidence="1 2" key="1">
    <citation type="submission" date="2014-01" db="EMBL/GenBank/DDBJ databases">
        <title>Roseivivax isoporae LMG 25204 Genome Sequencing.</title>
        <authorList>
            <person name="Lai Q."/>
            <person name="Li G."/>
            <person name="Shao Z."/>
        </authorList>
    </citation>
    <scope>NUCLEOTIDE SEQUENCE [LARGE SCALE GENOMIC DNA]</scope>
    <source>
        <strain evidence="1 2">LMG 25204</strain>
    </source>
</reference>
<dbReference type="Gene3D" id="1.20.5.170">
    <property type="match status" value="1"/>
</dbReference>
<gene>
    <name evidence="1" type="ORF">RISW2_21575</name>
</gene>
<evidence type="ECO:0000313" key="1">
    <source>
        <dbReference type="EMBL" id="ETX26642.1"/>
    </source>
</evidence>
<sequence length="94" mass="10721">MSAPRFENRWGWSTIAAAIAVAASLAGPVVWYGEISNRVEVVEQDVTQIHTEVRSMDTRVRQNETLGARQDERYSSILGYLARIDTRLERIEQQ</sequence>
<protein>
    <submittedName>
        <fullName evidence="1">Uncharacterized protein</fullName>
    </submittedName>
</protein>
<dbReference type="RefSeq" id="WP_043775216.1">
    <property type="nucleotide sequence ID" value="NZ_JAME01000070.1"/>
</dbReference>
<proteinExistence type="predicted"/>
<dbReference type="AlphaFoldDB" id="X7F167"/>